<dbReference type="Pfam" id="PF08031">
    <property type="entry name" value="BBE"/>
    <property type="match status" value="1"/>
</dbReference>
<evidence type="ECO:0000259" key="4">
    <source>
        <dbReference type="PROSITE" id="PS51387"/>
    </source>
</evidence>
<evidence type="ECO:0000313" key="6">
    <source>
        <dbReference type="Proteomes" id="UP000070133"/>
    </source>
</evidence>
<dbReference type="AlphaFoldDB" id="A0A139GX52"/>
<dbReference type="InterPro" id="IPR014710">
    <property type="entry name" value="RmlC-like_jellyroll"/>
</dbReference>
<accession>A0A139GX52</accession>
<comment type="similarity">
    <text evidence="1">Belongs to the oxygen-dependent FAD-linked oxidoreductase family.</text>
</comment>
<comment type="caution">
    <text evidence="5">The sequence shown here is derived from an EMBL/GenBank/DDBJ whole genome shotgun (WGS) entry which is preliminary data.</text>
</comment>
<dbReference type="InterPro" id="IPR012951">
    <property type="entry name" value="BBE"/>
</dbReference>
<dbReference type="InterPro" id="IPR036318">
    <property type="entry name" value="FAD-bd_PCMH-like_sf"/>
</dbReference>
<dbReference type="PANTHER" id="PTHR13878">
    <property type="entry name" value="GULONOLACTONE OXIDASE"/>
    <property type="match status" value="1"/>
</dbReference>
<dbReference type="PROSITE" id="PS51387">
    <property type="entry name" value="FAD_PCMH"/>
    <property type="match status" value="1"/>
</dbReference>
<dbReference type="InterPro" id="IPR011051">
    <property type="entry name" value="RmlC_Cupin_sf"/>
</dbReference>
<dbReference type="InterPro" id="IPR006094">
    <property type="entry name" value="Oxid_FAD_bind_N"/>
</dbReference>
<protein>
    <recommendedName>
        <fullName evidence="4">FAD-binding PCMH-type domain-containing protein</fullName>
    </recommendedName>
</protein>
<dbReference type="PANTHER" id="PTHR13878:SF91">
    <property type="entry name" value="FAD BINDING DOMAIN PROTEIN (AFU_ORTHOLOGUE AFUA_6G12070)-RELATED"/>
    <property type="match status" value="1"/>
</dbReference>
<evidence type="ECO:0000256" key="1">
    <source>
        <dbReference type="ARBA" id="ARBA00005466"/>
    </source>
</evidence>
<dbReference type="InterPro" id="IPR050432">
    <property type="entry name" value="FAD-linked_Oxidoreductases_BP"/>
</dbReference>
<evidence type="ECO:0000256" key="3">
    <source>
        <dbReference type="SAM" id="SignalP"/>
    </source>
</evidence>
<feature type="signal peptide" evidence="3">
    <location>
        <begin position="1"/>
        <end position="20"/>
    </location>
</feature>
<evidence type="ECO:0000313" key="5">
    <source>
        <dbReference type="EMBL" id="KXS94732.1"/>
    </source>
</evidence>
<dbReference type="Gene3D" id="2.60.120.10">
    <property type="entry name" value="Jelly Rolls"/>
    <property type="match status" value="2"/>
</dbReference>
<keyword evidence="2" id="KW-0560">Oxidoreductase</keyword>
<dbReference type="Proteomes" id="UP000070133">
    <property type="component" value="Unassembled WGS sequence"/>
</dbReference>
<dbReference type="GO" id="GO:0016491">
    <property type="term" value="F:oxidoreductase activity"/>
    <property type="evidence" value="ECO:0007669"/>
    <property type="project" value="UniProtKB-KW"/>
</dbReference>
<dbReference type="STRING" id="321146.A0A139GX52"/>
<keyword evidence="6" id="KW-1185">Reference proteome</keyword>
<sequence>MISMLALPLSFLGYTSPSTAAPLNSGLATSKTSALFDYEKVVMSPEILLKLPEDDAEFFRSGDKVRLNSSKNATRDCKVFPGDTNWPSLSQWQLLDTLTDGGLLQPRPISSVCYNESQADNATACQSVTNNWNDLRWHTEHALELLSPFYEGNTCLPPTIYDSGSCRQGGYSSYVVNASSVRDIQLAVNFARNTGVRLVIKNTGHDFNGKSGGAGSLSIWMHNLKDMEFLRSYHSVSGSYTGPAVKAGAGVQVEDLYAFAYGYGHVAVGGDCSTVGMVGGYIQGGGHSPLSPLFGLAADQALEFQVVLANGSFVTANEAENTDLFWALRGGGGGSYGIVTSVIIKVYPDIAVSTANLTISTVDEMVSKESFWSALESFLSYFPQWADDGLYTFFFIWNDVPSAGEFTLDIAPFLAPNKTLRELQSYLKPWLGQLEELSVSASPVWDHFPDFYTAWLTTGRETMQPPNQAVASRLWPRRSFVDAELFNSTFGTIRATVEAGYKTFGYNIAPTLARGGNADDAVTPAWRETVSHMMSGVNWPLYARPSEINDAWDDFEVYMDRWRKLSPGAGAYLNEADRREPKWQTSFWGEHYPRLLKIKERIQSEQTTMTQVNDLNGLSAERKDMTIESAEILLPSKDIAEDIAFWTSETLGFRMNQIYPADSPAVVTLSGHGLNLRLDKAAKTSPGTVRLLCKEPTERTLTSPSGTLVEISPAEIRTPIPPTQHVFATRRLKDRDSWTIGRAGMHYRDLIPNRLGGAIIASHIRIPNAGPVPDNVHYHAVGFQLIYCYAGWVRLVYEDQGPPFILFAGDCVIQPPRIRHRVLESSENLQVVEVGVPAEHMTTIDWELELPTPTRRPEREWDGQRFVHSRAKDAVWGEWRVPGFKARDTGVGVGTKGVATVRVARPDGSKKEGVVTSHDSDILFTFVLTGSCTLHGEGQGAHSLTEGDAYTLPPHHKTSLTDLSRDLSLLEVSLPANFKTKVHADEQLS</sequence>
<gene>
    <name evidence="5" type="ORF">AC578_5013</name>
</gene>
<organism evidence="5 6">
    <name type="scientific">Pseudocercospora eumusae</name>
    <dbReference type="NCBI Taxonomy" id="321146"/>
    <lineage>
        <taxon>Eukaryota</taxon>
        <taxon>Fungi</taxon>
        <taxon>Dikarya</taxon>
        <taxon>Ascomycota</taxon>
        <taxon>Pezizomycotina</taxon>
        <taxon>Dothideomycetes</taxon>
        <taxon>Dothideomycetidae</taxon>
        <taxon>Mycosphaerellales</taxon>
        <taxon>Mycosphaerellaceae</taxon>
        <taxon>Pseudocercospora</taxon>
    </lineage>
</organism>
<dbReference type="GO" id="GO:0071949">
    <property type="term" value="F:FAD binding"/>
    <property type="evidence" value="ECO:0007669"/>
    <property type="project" value="InterPro"/>
</dbReference>
<dbReference type="InterPro" id="IPR016169">
    <property type="entry name" value="FAD-bd_PCMH_sub2"/>
</dbReference>
<dbReference type="EMBL" id="LFZN01000263">
    <property type="protein sequence ID" value="KXS94732.1"/>
    <property type="molecule type" value="Genomic_DNA"/>
</dbReference>
<keyword evidence="3" id="KW-0732">Signal</keyword>
<dbReference type="CDD" id="cd06980">
    <property type="entry name" value="cupin_bxe_c0505"/>
    <property type="match status" value="1"/>
</dbReference>
<feature type="domain" description="FAD-binding PCMH-type" evidence="4">
    <location>
        <begin position="168"/>
        <end position="349"/>
    </location>
</feature>
<dbReference type="SUPFAM" id="SSF56176">
    <property type="entry name" value="FAD-binding/transporter-associated domain-like"/>
    <property type="match status" value="1"/>
</dbReference>
<name>A0A139GX52_9PEZI</name>
<evidence type="ECO:0000256" key="2">
    <source>
        <dbReference type="ARBA" id="ARBA00023002"/>
    </source>
</evidence>
<dbReference type="Pfam" id="PF01565">
    <property type="entry name" value="FAD_binding_4"/>
    <property type="match status" value="1"/>
</dbReference>
<proteinExistence type="inferred from homology"/>
<dbReference type="SUPFAM" id="SSF51182">
    <property type="entry name" value="RmlC-like cupins"/>
    <property type="match status" value="1"/>
</dbReference>
<feature type="chain" id="PRO_5007806229" description="FAD-binding PCMH-type domain-containing protein" evidence="3">
    <location>
        <begin position="21"/>
        <end position="989"/>
    </location>
</feature>
<dbReference type="InterPro" id="IPR016166">
    <property type="entry name" value="FAD-bd_PCMH"/>
</dbReference>
<dbReference type="Gene3D" id="3.30.465.10">
    <property type="match status" value="1"/>
</dbReference>
<reference evidence="5 6" key="1">
    <citation type="submission" date="2015-07" db="EMBL/GenBank/DDBJ databases">
        <title>Comparative genomics of the Sigatoka disease complex on banana suggests a link between parallel evolutionary changes in Pseudocercospora fijiensis and Pseudocercospora eumusae and increased virulence on the banana host.</title>
        <authorList>
            <person name="Chang T.-C."/>
            <person name="Salvucci A."/>
            <person name="Crous P.W."/>
            <person name="Stergiopoulos I."/>
        </authorList>
    </citation>
    <scope>NUCLEOTIDE SEQUENCE [LARGE SCALE GENOMIC DNA]</scope>
    <source>
        <strain evidence="5 6">CBS 114824</strain>
    </source>
</reference>
<dbReference type="OrthoDB" id="9983560at2759"/>